<dbReference type="STRING" id="905079.L1K4S9"/>
<evidence type="ECO:0000259" key="3">
    <source>
        <dbReference type="Pfam" id="PF00588"/>
    </source>
</evidence>
<dbReference type="Pfam" id="PF00588">
    <property type="entry name" value="SpoU_methylase"/>
    <property type="match status" value="1"/>
</dbReference>
<dbReference type="GO" id="GO:0006396">
    <property type="term" value="P:RNA processing"/>
    <property type="evidence" value="ECO:0007669"/>
    <property type="project" value="InterPro"/>
</dbReference>
<dbReference type="PaxDb" id="55529-EKX55470"/>
<proteinExistence type="predicted"/>
<reference evidence="4" key="1">
    <citation type="journal article" date="2012" name="Nature">
        <title>Algal genomes reveal evolutionary mosaicism and the fate of nucleomorphs.</title>
        <authorList>
            <consortium name="DOE Joint Genome Institute"/>
            <person name="Curtis B.A."/>
            <person name="Tanifuji G."/>
            <person name="Burki F."/>
            <person name="Gruber A."/>
            <person name="Irimia M."/>
            <person name="Maruyama S."/>
            <person name="Arias M.C."/>
            <person name="Ball S.G."/>
            <person name="Gile G.H."/>
            <person name="Hirakawa Y."/>
            <person name="Hopkins J.F."/>
            <person name="Kuo A."/>
            <person name="Rensing S.A."/>
            <person name="Schmutz J."/>
            <person name="Symeonidi A."/>
            <person name="Elias M."/>
            <person name="Eveleigh R.J."/>
            <person name="Herman E.K."/>
            <person name="Klute M.J."/>
            <person name="Nakayama T."/>
            <person name="Obornik M."/>
            <person name="Reyes-Prieto A."/>
            <person name="Armbrust E.V."/>
            <person name="Aves S.J."/>
            <person name="Beiko R.G."/>
            <person name="Coutinho P."/>
            <person name="Dacks J.B."/>
            <person name="Durnford D.G."/>
            <person name="Fast N.M."/>
            <person name="Green B.R."/>
            <person name="Grisdale C.J."/>
            <person name="Hempel F."/>
            <person name="Henrissat B."/>
            <person name="Hoppner M.P."/>
            <person name="Ishida K."/>
            <person name="Kim E."/>
            <person name="Koreny L."/>
            <person name="Kroth P.G."/>
            <person name="Liu Y."/>
            <person name="Malik S.B."/>
            <person name="Maier U.G."/>
            <person name="McRose D."/>
            <person name="Mock T."/>
            <person name="Neilson J.A."/>
            <person name="Onodera N.T."/>
            <person name="Poole A.M."/>
            <person name="Pritham E.J."/>
            <person name="Richards T.A."/>
            <person name="Rocap G."/>
            <person name="Roy S.W."/>
            <person name="Sarai C."/>
            <person name="Schaack S."/>
            <person name="Shirato S."/>
            <person name="Slamovits C.H."/>
            <person name="Spencer D.F."/>
            <person name="Suzuki S."/>
            <person name="Worden A.Z."/>
            <person name="Zauner S."/>
            <person name="Barry K."/>
            <person name="Bell C."/>
            <person name="Bharti A.K."/>
            <person name="Crow J.A."/>
            <person name="Grimwood J."/>
            <person name="Kramer R."/>
            <person name="Lindquist E."/>
            <person name="Lucas S."/>
            <person name="Salamov A."/>
            <person name="McFadden G.I."/>
            <person name="Lane C.E."/>
            <person name="Keeling P.J."/>
            <person name="Gray M.W."/>
            <person name="Grigoriev I.V."/>
            <person name="Archibald J.M."/>
        </authorList>
    </citation>
    <scope>NUCLEOTIDE SEQUENCE</scope>
    <source>
        <strain evidence="4">CCMP2712</strain>
    </source>
</reference>
<evidence type="ECO:0000256" key="1">
    <source>
        <dbReference type="ARBA" id="ARBA00022603"/>
    </source>
</evidence>
<dbReference type="AlphaFoldDB" id="L1K4S9"/>
<dbReference type="OrthoDB" id="497832at2759"/>
<dbReference type="KEGG" id="gtt:GUITHDRAFT_62703"/>
<dbReference type="GO" id="GO:0003723">
    <property type="term" value="F:RNA binding"/>
    <property type="evidence" value="ECO:0007669"/>
    <property type="project" value="InterPro"/>
</dbReference>
<accession>L1K4S9</accession>
<gene>
    <name evidence="4" type="ORF">GUITHDRAFT_62703</name>
</gene>
<dbReference type="Gene3D" id="3.40.1280.10">
    <property type="match status" value="1"/>
</dbReference>
<feature type="non-terminal residue" evidence="4">
    <location>
        <position position="238"/>
    </location>
</feature>
<dbReference type="SUPFAM" id="SSF75217">
    <property type="entry name" value="alpha/beta knot"/>
    <property type="match status" value="1"/>
</dbReference>
<name>L1K4S9_GUITC</name>
<dbReference type="GO" id="GO:0008173">
    <property type="term" value="F:RNA methyltransferase activity"/>
    <property type="evidence" value="ECO:0007669"/>
    <property type="project" value="InterPro"/>
</dbReference>
<dbReference type="InterPro" id="IPR001537">
    <property type="entry name" value="SpoU_MeTrfase"/>
</dbReference>
<keyword evidence="1" id="KW-0489">Methyltransferase</keyword>
<dbReference type="GeneID" id="17312180"/>
<protein>
    <recommendedName>
        <fullName evidence="3">tRNA/rRNA methyltransferase SpoU type domain-containing protein</fullName>
    </recommendedName>
</protein>
<evidence type="ECO:0000313" key="4">
    <source>
        <dbReference type="EMBL" id="EKX55470.1"/>
    </source>
</evidence>
<feature type="domain" description="tRNA/rRNA methyltransferase SpoU type" evidence="3">
    <location>
        <begin position="80"/>
        <end position="189"/>
    </location>
</feature>
<dbReference type="HOGENOM" id="CLU_1168502_0_0_1"/>
<dbReference type="GO" id="GO:0032259">
    <property type="term" value="P:methylation"/>
    <property type="evidence" value="ECO:0007669"/>
    <property type="project" value="UniProtKB-KW"/>
</dbReference>
<sequence>VTGDSILELLRTDGVEVDQLDVRVYDTEQLGWTTLRKDVTFDALSSPPRRIDIQIFRQPYAESLVKEQEDGYFMCGVMGMKNVDNLGTLWRSCYQLGAASMFLIGDRFSSHRTDVVKSFTKIPMVEYPDWNSFVACSAYGAKWVAVEMGGEPLETFEHPKRAIYILGSEDNGLPESVIRSCHSHVALPSIRFVLRPHKFPADFMQICFLQRRGSGWYRFLLVRHSCWPRGRSSCTIAS</sequence>
<keyword evidence="2" id="KW-0808">Transferase</keyword>
<dbReference type="eggNOG" id="ENOG502S173">
    <property type="taxonomic scope" value="Eukaryota"/>
</dbReference>
<dbReference type="RefSeq" id="XP_005842450.1">
    <property type="nucleotide sequence ID" value="XM_005842393.1"/>
</dbReference>
<dbReference type="InterPro" id="IPR029028">
    <property type="entry name" value="Alpha/beta_knot_MTases"/>
</dbReference>
<dbReference type="EMBL" id="JH992965">
    <property type="protein sequence ID" value="EKX55470.1"/>
    <property type="molecule type" value="Genomic_DNA"/>
</dbReference>
<evidence type="ECO:0000256" key="2">
    <source>
        <dbReference type="ARBA" id="ARBA00022679"/>
    </source>
</evidence>
<dbReference type="InterPro" id="IPR029026">
    <property type="entry name" value="tRNA_m1G_MTases_N"/>
</dbReference>
<organism evidence="4">
    <name type="scientific">Guillardia theta (strain CCMP2712)</name>
    <name type="common">Cryptophyte</name>
    <dbReference type="NCBI Taxonomy" id="905079"/>
    <lineage>
        <taxon>Eukaryota</taxon>
        <taxon>Cryptophyceae</taxon>
        <taxon>Pyrenomonadales</taxon>
        <taxon>Geminigeraceae</taxon>
        <taxon>Guillardia</taxon>
    </lineage>
</organism>